<evidence type="ECO:0000256" key="3">
    <source>
        <dbReference type="ARBA" id="ARBA00022989"/>
    </source>
</evidence>
<feature type="transmembrane region" description="Helical" evidence="5">
    <location>
        <begin position="114"/>
        <end position="133"/>
    </location>
</feature>
<evidence type="ECO:0000256" key="4">
    <source>
        <dbReference type="ARBA" id="ARBA00023136"/>
    </source>
</evidence>
<evidence type="ECO:0000313" key="8">
    <source>
        <dbReference type="EMBL" id="HFJ54166.1"/>
    </source>
</evidence>
<proteinExistence type="predicted"/>
<accession>A0A7C1SE42</accession>
<gene>
    <name evidence="7" type="ORF">ENP94_04045</name>
    <name evidence="8" type="ORF">ENS16_05700</name>
</gene>
<feature type="transmembrane region" description="Helical" evidence="5">
    <location>
        <begin position="188"/>
        <end position="212"/>
    </location>
</feature>
<dbReference type="EMBL" id="DSLG01000004">
    <property type="protein sequence ID" value="HEA87164.1"/>
    <property type="molecule type" value="Genomic_DNA"/>
</dbReference>
<comment type="caution">
    <text evidence="7">The sequence shown here is derived from an EMBL/GenBank/DDBJ whole genome shotgun (WGS) entry which is preliminary data.</text>
</comment>
<feature type="domain" description="Yip1" evidence="6">
    <location>
        <begin position="5"/>
        <end position="240"/>
    </location>
</feature>
<feature type="transmembrane region" description="Helical" evidence="5">
    <location>
        <begin position="224"/>
        <end position="250"/>
    </location>
</feature>
<sequence length="252" mass="27951">MLKLFWAPAVRFRELTAKPEWSLPLVLALLVPLLIGTLSTSLLPRRVLTDSIESRMERVKRYIDEQVEKGRMPSDQRGPALERIEETSRQEVEAYERSSWLALFLRFLVRSLPAVVWSLIQLLIFTALLNLVMPLLGGTTSFGRMLAVTANAALVRIAGALVHGLLMFATGRLAVNTSLSLFLPAGPVFVRALLSAVDIFTVWELVLIGLGMKVVFNLPGRRSWFAVFGIWLVYIVILALLATISGGLALPE</sequence>
<evidence type="ECO:0000256" key="2">
    <source>
        <dbReference type="ARBA" id="ARBA00022692"/>
    </source>
</evidence>
<evidence type="ECO:0000259" key="6">
    <source>
        <dbReference type="Pfam" id="PF04893"/>
    </source>
</evidence>
<feature type="transmembrane region" description="Helical" evidence="5">
    <location>
        <begin position="145"/>
        <end position="168"/>
    </location>
</feature>
<evidence type="ECO:0000256" key="5">
    <source>
        <dbReference type="SAM" id="Phobius"/>
    </source>
</evidence>
<dbReference type="Pfam" id="PF04893">
    <property type="entry name" value="Yip1"/>
    <property type="match status" value="1"/>
</dbReference>
<comment type="subcellular location">
    <subcellularLocation>
        <location evidence="1">Membrane</location>
        <topology evidence="1">Multi-pass membrane protein</topology>
    </subcellularLocation>
</comment>
<dbReference type="EMBL" id="DSTU01000007">
    <property type="protein sequence ID" value="HFJ54166.1"/>
    <property type="molecule type" value="Genomic_DNA"/>
</dbReference>
<dbReference type="AlphaFoldDB" id="A0A7C1SE42"/>
<name>A0A7C1SE42_UNCW3</name>
<organism evidence="7">
    <name type="scientific">candidate division WOR-3 bacterium</name>
    <dbReference type="NCBI Taxonomy" id="2052148"/>
    <lineage>
        <taxon>Bacteria</taxon>
        <taxon>Bacteria division WOR-3</taxon>
    </lineage>
</organism>
<protein>
    <submittedName>
        <fullName evidence="7">YIP1 family protein</fullName>
    </submittedName>
</protein>
<evidence type="ECO:0000313" key="7">
    <source>
        <dbReference type="EMBL" id="HEA87164.1"/>
    </source>
</evidence>
<dbReference type="InterPro" id="IPR006977">
    <property type="entry name" value="Yip1_dom"/>
</dbReference>
<keyword evidence="2 5" id="KW-0812">Transmembrane</keyword>
<evidence type="ECO:0000256" key="1">
    <source>
        <dbReference type="ARBA" id="ARBA00004141"/>
    </source>
</evidence>
<reference evidence="7" key="1">
    <citation type="journal article" date="2020" name="mSystems">
        <title>Genome- and Community-Level Interaction Insights into Carbon Utilization and Element Cycling Functions of Hydrothermarchaeota in Hydrothermal Sediment.</title>
        <authorList>
            <person name="Zhou Z."/>
            <person name="Liu Y."/>
            <person name="Xu W."/>
            <person name="Pan J."/>
            <person name="Luo Z.H."/>
            <person name="Li M."/>
        </authorList>
    </citation>
    <scope>NUCLEOTIDE SEQUENCE [LARGE SCALE GENOMIC DNA]</scope>
    <source>
        <strain evidence="7">SpSt-265</strain>
        <strain evidence="8">SpSt-465</strain>
    </source>
</reference>
<keyword evidence="3 5" id="KW-1133">Transmembrane helix</keyword>
<keyword evidence="4 5" id="KW-0472">Membrane</keyword>
<feature type="transmembrane region" description="Helical" evidence="5">
    <location>
        <begin position="21"/>
        <end position="43"/>
    </location>
</feature>
<dbReference type="GO" id="GO:0016020">
    <property type="term" value="C:membrane"/>
    <property type="evidence" value="ECO:0007669"/>
    <property type="project" value="UniProtKB-SubCell"/>
</dbReference>